<sequence>MAVLTICPTATTTSCSYFLKGSCKVEPAFLNVIHQYPNLLTSTFPSSCVHKFGNTCRFSHVIDGANKTASNNSLPGPDSFETISQTMHDDLSTEKPLYCLSVYSPHKSAMNMIDGTDMSPEELRFQAYQARANNTTSQYVAHESQLLQQMDSVIKMVAQNPRESYKHFYHTQLPLNHPNSTFRQPTPRANSFGASSFGSSNQPSAFGQATSAFGGSSTGAFGAFGSQGAASGVSAFGQPSSVRPAVSAFGQQTSAFGTAPSTQPGAVTAFGQPSAFGAPAVTAFGGLSTPSAFGQPSQFGKASAFGVTSSQPGATPSQPGVVSFGATSNQQTGATAFGVAAQPTATSAYGTAAQPTATSAYGTAAQPTGGAAFGVTSQTTGATAFGTINQSGSNNSVSAFGQAAPNNPVSAFGQPSNRVQASANPLCLANHKPLLLLETVGSAFGQSAAFGTPAGNLSTTPATSAFGQSAFSSSPTPLGQGAPAVVMGTPPSNQAASSGGSGGGFAAFAGVPNPPMATSFGNTQATTPPPGPMEDKKPMVTAFGQPTTPTPATSSSIFGSSVQPVVAPTQSSNHQQSFGNQSAQKFKLLDPFWEDAPNETDLSPALLAAFKAESFSWDLIPNCPPPIALR</sequence>
<feature type="compositionally biased region" description="Low complexity" evidence="3">
    <location>
        <begin position="546"/>
        <end position="556"/>
    </location>
</feature>
<gene>
    <name evidence="4" type="ORF">PSHT_10083</name>
</gene>
<dbReference type="VEuPathDB" id="FungiDB:PSTT_03743"/>
<comment type="subcellular location">
    <subcellularLocation>
        <location evidence="1">Nucleus</location>
    </subcellularLocation>
</comment>
<dbReference type="AlphaFoldDB" id="A0A2S4VCD8"/>
<proteinExistence type="predicted"/>
<dbReference type="Proteomes" id="UP000238274">
    <property type="component" value="Unassembled WGS sequence"/>
</dbReference>
<evidence type="ECO:0000256" key="2">
    <source>
        <dbReference type="ARBA" id="ARBA00023242"/>
    </source>
</evidence>
<comment type="caution">
    <text evidence="4">The sequence shown here is derived from an EMBL/GenBank/DDBJ whole genome shotgun (WGS) entry which is preliminary data.</text>
</comment>
<evidence type="ECO:0000313" key="4">
    <source>
        <dbReference type="EMBL" id="POW07177.1"/>
    </source>
</evidence>
<evidence type="ECO:0008006" key="6">
    <source>
        <dbReference type="Google" id="ProtNLM"/>
    </source>
</evidence>
<protein>
    <recommendedName>
        <fullName evidence="6">C3H1-type domain-containing protein</fullName>
    </recommendedName>
</protein>
<keyword evidence="5" id="KW-1185">Reference proteome</keyword>
<feature type="compositionally biased region" description="Polar residues" evidence="3">
    <location>
        <begin position="557"/>
        <end position="581"/>
    </location>
</feature>
<dbReference type="InterPro" id="IPR051767">
    <property type="entry name" value="Nucleoporin_NUP42"/>
</dbReference>
<name>A0A2S4VCD8_9BASI</name>
<reference evidence="5" key="2">
    <citation type="journal article" date="2018" name="BMC Genomics">
        <title>Genomic insights into host adaptation between the wheat stripe rust pathogen (Puccinia striiformis f. sp. tritici) and the barley stripe rust pathogen (Puccinia striiformis f. sp. hordei).</title>
        <authorList>
            <person name="Xia C."/>
            <person name="Wang M."/>
            <person name="Yin C."/>
            <person name="Cornejo O.E."/>
            <person name="Hulbert S.H."/>
            <person name="Chen X."/>
        </authorList>
    </citation>
    <scope>NUCLEOTIDE SEQUENCE [LARGE SCALE GENOMIC DNA]</scope>
    <source>
        <strain evidence="5">93TX-2</strain>
    </source>
</reference>
<reference evidence="4 5" key="1">
    <citation type="submission" date="2017-12" db="EMBL/GenBank/DDBJ databases">
        <title>Gene loss provides genomic basis for host adaptation in cereal stripe rust fungi.</title>
        <authorList>
            <person name="Xia C."/>
        </authorList>
    </citation>
    <scope>NUCLEOTIDE SEQUENCE [LARGE SCALE GENOMIC DNA]</scope>
    <source>
        <strain evidence="4 5">93TX-2</strain>
    </source>
</reference>
<evidence type="ECO:0000256" key="3">
    <source>
        <dbReference type="SAM" id="MobiDB-lite"/>
    </source>
</evidence>
<reference evidence="5" key="3">
    <citation type="journal article" date="2018" name="Mol. Plant Microbe Interact.">
        <title>Genome sequence resources for the wheat stripe rust pathogen (Puccinia striiformis f. sp. tritici) and the barley stripe rust pathogen (Puccinia striiformis f. sp. hordei).</title>
        <authorList>
            <person name="Xia C."/>
            <person name="Wang M."/>
            <person name="Yin C."/>
            <person name="Cornejo O.E."/>
            <person name="Hulbert S.H."/>
            <person name="Chen X."/>
        </authorList>
    </citation>
    <scope>NUCLEOTIDE SEQUENCE [LARGE SCALE GENOMIC DNA]</scope>
    <source>
        <strain evidence="5">93TX-2</strain>
    </source>
</reference>
<accession>A0A2S4VCD8</accession>
<evidence type="ECO:0000256" key="1">
    <source>
        <dbReference type="ARBA" id="ARBA00004123"/>
    </source>
</evidence>
<dbReference type="VEuPathDB" id="FungiDB:PSHT_10083"/>
<evidence type="ECO:0000313" key="5">
    <source>
        <dbReference type="Proteomes" id="UP000238274"/>
    </source>
</evidence>
<dbReference type="GO" id="GO:0005634">
    <property type="term" value="C:nucleus"/>
    <property type="evidence" value="ECO:0007669"/>
    <property type="project" value="UniProtKB-SubCell"/>
</dbReference>
<dbReference type="PANTHER" id="PTHR46527:SF1">
    <property type="entry name" value="NUCLEOPORIN NUP42"/>
    <property type="match status" value="1"/>
</dbReference>
<dbReference type="OrthoDB" id="20729at2759"/>
<keyword evidence="2" id="KW-0539">Nucleus</keyword>
<organism evidence="4 5">
    <name type="scientific">Puccinia striiformis</name>
    <dbReference type="NCBI Taxonomy" id="27350"/>
    <lineage>
        <taxon>Eukaryota</taxon>
        <taxon>Fungi</taxon>
        <taxon>Dikarya</taxon>
        <taxon>Basidiomycota</taxon>
        <taxon>Pucciniomycotina</taxon>
        <taxon>Pucciniomycetes</taxon>
        <taxon>Pucciniales</taxon>
        <taxon>Pucciniaceae</taxon>
        <taxon>Puccinia</taxon>
    </lineage>
</organism>
<dbReference type="PANTHER" id="PTHR46527">
    <property type="entry name" value="NUCLEOPORIN-LIKE PROTEIN 2"/>
    <property type="match status" value="1"/>
</dbReference>
<dbReference type="EMBL" id="PKSM01000150">
    <property type="protein sequence ID" value="POW07177.1"/>
    <property type="molecule type" value="Genomic_DNA"/>
</dbReference>
<feature type="region of interest" description="Disordered" evidence="3">
    <location>
        <begin position="515"/>
        <end position="581"/>
    </location>
</feature>